<dbReference type="Proteomes" id="UP000800040">
    <property type="component" value="Unassembled WGS sequence"/>
</dbReference>
<accession>A0A6A5KUY3</accession>
<dbReference type="OrthoDB" id="5383526at2759"/>
<name>A0A6A5KUY3_9PLEO</name>
<sequence length="177" mass="19492">MRFSQALIALGSVACVSAIDIYLHPLSTCDTHNFAVCRAVNPDMCCSAGTRNHWQAIQFREIPVEWYIQGQAHSTTDCTSLKDTAGGAPTICIENGLLGYYYGGRYIFRGKKARDVTQDSDCTRVQPDAIGLANGTQYDLAGLSETQYNQVMDLVKKDGEDEALHQAIHTLKLRSIN</sequence>
<dbReference type="PROSITE" id="PS51257">
    <property type="entry name" value="PROKAR_LIPOPROTEIN"/>
    <property type="match status" value="1"/>
</dbReference>
<dbReference type="AlphaFoldDB" id="A0A6A5KUY3"/>
<keyword evidence="3" id="KW-1185">Reference proteome</keyword>
<gene>
    <name evidence="2" type="ORF">BDW02DRAFT_566091</name>
</gene>
<proteinExistence type="predicted"/>
<dbReference type="EMBL" id="ML975262">
    <property type="protein sequence ID" value="KAF1837433.1"/>
    <property type="molecule type" value="Genomic_DNA"/>
</dbReference>
<evidence type="ECO:0008006" key="4">
    <source>
        <dbReference type="Google" id="ProtNLM"/>
    </source>
</evidence>
<organism evidence="2 3">
    <name type="scientific">Decorospora gaudefroyi</name>
    <dbReference type="NCBI Taxonomy" id="184978"/>
    <lineage>
        <taxon>Eukaryota</taxon>
        <taxon>Fungi</taxon>
        <taxon>Dikarya</taxon>
        <taxon>Ascomycota</taxon>
        <taxon>Pezizomycotina</taxon>
        <taxon>Dothideomycetes</taxon>
        <taxon>Pleosporomycetidae</taxon>
        <taxon>Pleosporales</taxon>
        <taxon>Pleosporineae</taxon>
        <taxon>Pleosporaceae</taxon>
        <taxon>Decorospora</taxon>
    </lineage>
</organism>
<keyword evidence="1" id="KW-0732">Signal</keyword>
<evidence type="ECO:0000313" key="2">
    <source>
        <dbReference type="EMBL" id="KAF1837433.1"/>
    </source>
</evidence>
<protein>
    <recommendedName>
        <fullName evidence="4">Secreted protein</fullName>
    </recommendedName>
</protein>
<feature type="chain" id="PRO_5025530122" description="Secreted protein" evidence="1">
    <location>
        <begin position="19"/>
        <end position="177"/>
    </location>
</feature>
<feature type="signal peptide" evidence="1">
    <location>
        <begin position="1"/>
        <end position="18"/>
    </location>
</feature>
<evidence type="ECO:0000313" key="3">
    <source>
        <dbReference type="Proteomes" id="UP000800040"/>
    </source>
</evidence>
<reference evidence="2" key="1">
    <citation type="submission" date="2020-01" db="EMBL/GenBank/DDBJ databases">
        <authorList>
            <consortium name="DOE Joint Genome Institute"/>
            <person name="Haridas S."/>
            <person name="Albert R."/>
            <person name="Binder M."/>
            <person name="Bloem J."/>
            <person name="Labutti K."/>
            <person name="Salamov A."/>
            <person name="Andreopoulos B."/>
            <person name="Baker S.E."/>
            <person name="Barry K."/>
            <person name="Bills G."/>
            <person name="Bluhm B.H."/>
            <person name="Cannon C."/>
            <person name="Castanera R."/>
            <person name="Culley D.E."/>
            <person name="Daum C."/>
            <person name="Ezra D."/>
            <person name="Gonzalez J.B."/>
            <person name="Henrissat B."/>
            <person name="Kuo A."/>
            <person name="Liang C."/>
            <person name="Lipzen A."/>
            <person name="Lutzoni F."/>
            <person name="Magnuson J."/>
            <person name="Mondo S."/>
            <person name="Nolan M."/>
            <person name="Ohm R."/>
            <person name="Pangilinan J."/>
            <person name="Park H.-J."/>
            <person name="Ramirez L."/>
            <person name="Alfaro M."/>
            <person name="Sun H."/>
            <person name="Tritt A."/>
            <person name="Yoshinaga Y."/>
            <person name="Zwiers L.-H."/>
            <person name="Turgeon B.G."/>
            <person name="Goodwin S.B."/>
            <person name="Spatafora J.W."/>
            <person name="Crous P.W."/>
            <person name="Grigoriev I.V."/>
        </authorList>
    </citation>
    <scope>NUCLEOTIDE SEQUENCE</scope>
    <source>
        <strain evidence="2">P77</strain>
    </source>
</reference>
<evidence type="ECO:0000256" key="1">
    <source>
        <dbReference type="SAM" id="SignalP"/>
    </source>
</evidence>